<sequence>MYTTGMFLPMLLPLTYLLVIMGAMIGIRLFFINIRYKKSRYGVVSGNNFFNTVFDKGNYGEFLTFGLLEKLPGENRLLTNIYVPKEDGTTTEIDVLMINRSGLYVFESKNYSGWIFGDEKSKNWTQSLKGGKKNKFFNPIWQNKAHMGALTKLLGEIDSSLLHSYVVFSERCELKKITMTSQNVKVLKRNALYAALKKDIVSKQQVLSEEHVAHLFERLEKHSLADEDTKKGHIQNVKEKLEKTVQ</sequence>
<evidence type="ECO:0000313" key="3">
    <source>
        <dbReference type="EMBL" id="NDL67073.1"/>
    </source>
</evidence>
<dbReference type="PROSITE" id="PS50965">
    <property type="entry name" value="NERD"/>
    <property type="match status" value="1"/>
</dbReference>
<evidence type="ECO:0000259" key="2">
    <source>
        <dbReference type="PROSITE" id="PS50965"/>
    </source>
</evidence>
<feature type="domain" description="NERD" evidence="2">
    <location>
        <begin position="56"/>
        <end position="173"/>
    </location>
</feature>
<dbReference type="EMBL" id="JAAEEH010000009">
    <property type="protein sequence ID" value="NDL67073.1"/>
    <property type="molecule type" value="Genomic_DNA"/>
</dbReference>
<gene>
    <name evidence="3" type="ORF">GXN74_04830</name>
</gene>
<dbReference type="RefSeq" id="WP_162369797.1">
    <property type="nucleotide sequence ID" value="NZ_JAAEEH010000009.1"/>
</dbReference>
<accession>A0A7X5HUU0</accession>
<dbReference type="Pfam" id="PF08378">
    <property type="entry name" value="NERD"/>
    <property type="match status" value="1"/>
</dbReference>
<evidence type="ECO:0000313" key="4">
    <source>
        <dbReference type="Proteomes" id="UP000461585"/>
    </source>
</evidence>
<dbReference type="Proteomes" id="UP000461585">
    <property type="component" value="Unassembled WGS sequence"/>
</dbReference>
<evidence type="ECO:0000256" key="1">
    <source>
        <dbReference type="SAM" id="Phobius"/>
    </source>
</evidence>
<dbReference type="InterPro" id="IPR011528">
    <property type="entry name" value="NERD"/>
</dbReference>
<organism evidence="3 4">
    <name type="scientific">Anaerotalea alkaliphila</name>
    <dbReference type="NCBI Taxonomy" id="2662126"/>
    <lineage>
        <taxon>Bacteria</taxon>
        <taxon>Bacillati</taxon>
        <taxon>Bacillota</taxon>
        <taxon>Clostridia</taxon>
        <taxon>Eubacteriales</taxon>
        <taxon>Anaerotalea</taxon>
    </lineage>
</organism>
<name>A0A7X5HUU0_9FIRM</name>
<comment type="caution">
    <text evidence="3">The sequence shown here is derived from an EMBL/GenBank/DDBJ whole genome shotgun (WGS) entry which is preliminary data.</text>
</comment>
<dbReference type="AlphaFoldDB" id="A0A7X5HUU0"/>
<proteinExistence type="predicted"/>
<keyword evidence="4" id="KW-1185">Reference proteome</keyword>
<reference evidence="3 4" key="1">
    <citation type="submission" date="2020-01" db="EMBL/GenBank/DDBJ databases">
        <title>Anaeroalcalibacter tamaniensis gen. nov., sp. nov., moderately halophilic strictly anaerobic fermenter bacterium from mud volcano of Taman peninsula.</title>
        <authorList>
            <person name="Frolova A."/>
            <person name="Merkel A.Y."/>
            <person name="Slobodkin A.I."/>
        </authorList>
    </citation>
    <scope>NUCLEOTIDE SEQUENCE [LARGE SCALE GENOMIC DNA]</scope>
    <source>
        <strain evidence="3 4">F-3ap</strain>
    </source>
</reference>
<feature type="transmembrane region" description="Helical" evidence="1">
    <location>
        <begin position="6"/>
        <end position="31"/>
    </location>
</feature>
<keyword evidence="1" id="KW-0812">Transmembrane</keyword>
<keyword evidence="1" id="KW-1133">Transmembrane helix</keyword>
<keyword evidence="1" id="KW-0472">Membrane</keyword>
<protein>
    <submittedName>
        <fullName evidence="3">NERD domain-containing protein</fullName>
    </submittedName>
</protein>